<evidence type="ECO:0000313" key="2">
    <source>
        <dbReference type="EMBL" id="XDJ03467.1"/>
    </source>
</evidence>
<evidence type="ECO:0008006" key="3">
    <source>
        <dbReference type="Google" id="ProtNLM"/>
    </source>
</evidence>
<accession>A0AB39C9X1</accession>
<reference evidence="2" key="1">
    <citation type="journal article" date="2024" name="Genome Announc.">
        <title>Genome sequence of H905.</title>
        <authorList>
            <person name="Whistler C."/>
            <person name="Calawa J."/>
        </authorList>
    </citation>
    <scope>NUCLEOTIDE SEQUENCE</scope>
</reference>
<sequence length="94" mass="10596">MLEKKRLWLTAAASIIAAFFAFKGDRLTTFFGGVTAFFGAFSVNEYGIIFGIVLGICSFALTWYYKEKNHRLLELRLKDKDMTSVSAILAEDDN</sequence>
<keyword evidence="1" id="KW-0472">Membrane</keyword>
<dbReference type="InterPro" id="IPR032118">
    <property type="entry name" value="Phage_holin_HP1"/>
</dbReference>
<name>A0AB39C9X1_9VIRU</name>
<keyword evidence="1" id="KW-0812">Transmembrane</keyword>
<proteinExistence type="predicted"/>
<reference evidence="2" key="2">
    <citation type="submission" date="2024-07" db="EMBL/GenBank/DDBJ databases">
        <authorList>
            <person name="Foxall R."/>
        </authorList>
    </citation>
    <scope>NUCLEOTIDE SEQUENCE</scope>
</reference>
<dbReference type="EMBL" id="PP986400">
    <property type="protein sequence ID" value="XDJ03467.1"/>
    <property type="molecule type" value="Genomic_DNA"/>
</dbReference>
<organism evidence="2">
    <name type="scientific">Aliivibrio phage vB_Alvi_H905</name>
    <dbReference type="NCBI Taxonomy" id="3234039"/>
    <lineage>
        <taxon>Viruses</taxon>
    </lineage>
</organism>
<gene>
    <name evidence="2" type="ORF">H905_00049</name>
</gene>
<dbReference type="Pfam" id="PF16080">
    <property type="entry name" value="Phage_holin_2_3"/>
    <property type="match status" value="1"/>
</dbReference>
<feature type="transmembrane region" description="Helical" evidence="1">
    <location>
        <begin position="47"/>
        <end position="65"/>
    </location>
</feature>
<evidence type="ECO:0000256" key="1">
    <source>
        <dbReference type="SAM" id="Phobius"/>
    </source>
</evidence>
<protein>
    <recommendedName>
        <fullName evidence="3">Holin</fullName>
    </recommendedName>
</protein>
<keyword evidence="1" id="KW-1133">Transmembrane helix</keyword>